<reference evidence="2" key="1">
    <citation type="submission" date="2018-11" db="EMBL/GenBank/DDBJ databases">
        <authorList>
            <consortium name="Genoscope - CEA"/>
            <person name="William W."/>
        </authorList>
    </citation>
    <scope>NUCLEOTIDE SEQUENCE</scope>
</reference>
<evidence type="ECO:0008006" key="3">
    <source>
        <dbReference type="Google" id="ProtNLM"/>
    </source>
</evidence>
<evidence type="ECO:0000256" key="1">
    <source>
        <dbReference type="SAM" id="MobiDB-lite"/>
    </source>
</evidence>
<feature type="region of interest" description="Disordered" evidence="1">
    <location>
        <begin position="1"/>
        <end position="20"/>
    </location>
</feature>
<protein>
    <recommendedName>
        <fullName evidence="3">DC1 domain-containing protein</fullName>
    </recommendedName>
</protein>
<name>A0A3P6EEY3_BRAOL</name>
<gene>
    <name evidence="2" type="ORF">BOLC7T40631H</name>
</gene>
<dbReference type="EMBL" id="LR031876">
    <property type="protein sequence ID" value="VDD35071.1"/>
    <property type="molecule type" value="Genomic_DNA"/>
</dbReference>
<evidence type="ECO:0000313" key="2">
    <source>
        <dbReference type="EMBL" id="VDD35071.1"/>
    </source>
</evidence>
<sequence length="163" mass="19104">MEEEEEVAGHHDDGSKQISMERVELPQVLEHLLDYDGTPEEEKEVPHHDNGKKQISMERVEFPQIHQHPLIPFTRFVLTQCKVCRLLHDDRYYFAYIYGGYCCNDLGYGINDVFHKDCANPLKEINHSYHPDHHSGVLVIVVQYVISSWIWCVLGDQIHLFFL</sequence>
<proteinExistence type="predicted"/>
<feature type="compositionally biased region" description="Basic and acidic residues" evidence="1">
    <location>
        <begin position="7"/>
        <end position="20"/>
    </location>
</feature>
<dbReference type="AlphaFoldDB" id="A0A3P6EEY3"/>
<accession>A0A3P6EEY3</accession>
<organism evidence="2">
    <name type="scientific">Brassica oleracea</name>
    <name type="common">Wild cabbage</name>
    <dbReference type="NCBI Taxonomy" id="3712"/>
    <lineage>
        <taxon>Eukaryota</taxon>
        <taxon>Viridiplantae</taxon>
        <taxon>Streptophyta</taxon>
        <taxon>Embryophyta</taxon>
        <taxon>Tracheophyta</taxon>
        <taxon>Spermatophyta</taxon>
        <taxon>Magnoliopsida</taxon>
        <taxon>eudicotyledons</taxon>
        <taxon>Gunneridae</taxon>
        <taxon>Pentapetalae</taxon>
        <taxon>rosids</taxon>
        <taxon>malvids</taxon>
        <taxon>Brassicales</taxon>
        <taxon>Brassicaceae</taxon>
        <taxon>Brassiceae</taxon>
        <taxon>Brassica</taxon>
    </lineage>
</organism>